<comment type="caution">
    <text evidence="1">The sequence shown here is derived from an EMBL/GenBank/DDBJ whole genome shotgun (WGS) entry which is preliminary data.</text>
</comment>
<organism evidence="1 2">
    <name type="scientific">Kickxella alabastrina</name>
    <dbReference type="NCBI Taxonomy" id="61397"/>
    <lineage>
        <taxon>Eukaryota</taxon>
        <taxon>Fungi</taxon>
        <taxon>Fungi incertae sedis</taxon>
        <taxon>Zoopagomycota</taxon>
        <taxon>Kickxellomycotina</taxon>
        <taxon>Kickxellomycetes</taxon>
        <taxon>Kickxellales</taxon>
        <taxon>Kickxellaceae</taxon>
        <taxon>Kickxella</taxon>
    </lineage>
</organism>
<protein>
    <submittedName>
        <fullName evidence="1">Uncharacterized protein</fullName>
    </submittedName>
</protein>
<feature type="non-terminal residue" evidence="1">
    <location>
        <position position="1468"/>
    </location>
</feature>
<reference evidence="1" key="1">
    <citation type="submission" date="2022-07" db="EMBL/GenBank/DDBJ databases">
        <title>Phylogenomic reconstructions and comparative analyses of Kickxellomycotina fungi.</title>
        <authorList>
            <person name="Reynolds N.K."/>
            <person name="Stajich J.E."/>
            <person name="Barry K."/>
            <person name="Grigoriev I.V."/>
            <person name="Crous P."/>
            <person name="Smith M.E."/>
        </authorList>
    </citation>
    <scope>NUCLEOTIDE SEQUENCE</scope>
    <source>
        <strain evidence="1">Benny 63K</strain>
    </source>
</reference>
<keyword evidence="2" id="KW-1185">Reference proteome</keyword>
<dbReference type="Proteomes" id="UP001150581">
    <property type="component" value="Unassembled WGS sequence"/>
</dbReference>
<accession>A0ACC1IFK7</accession>
<sequence length="1468" mass="157867">MPPRKAPVGCSKAKAKAKAASSKSKSNDHDTSDTNSNDESMSVDGNPSTTAVPAAVPMTPRAAAGGRTNTRAVFTPVAGARKYARGTADPVAATPQQRAALDVMRVAVARTPYTARRGIAEYEAERDPIRTFLRLKPAGQDICTDGNRPQCLVQLASEKEVEVVRPGSSSGVRERYLFAGVLPSLARQPRVFEACALPVVRDLFQGFNTLLFSYGVSNSGKTHTVQGSGDSPGMLPRSVLAVLGVLDACKAQGDFAVRPRYATQVEYCSDARVTRPVFRVAPGEDAWVAGLSREDPALDPRVAEIAQEVAGGAGEWAYQLYVSYFEVYNEMVYDLLDLTTLTTVHVGDAPQPQPRARGKRATRRKQEDAPDLVNMSAAQIAALPRAALLLRSEGGRGNEAFVEGATEVRVRGARDLVRVLVHGQLRRAVHATGLNAGSSRSHAVFQAKLVKIRRAATVDPLDGVSASARASVRTMTVVDLAGSERAKRTHTQGERLAEAGKINVGLMTLKKCLDVKRFNAGLPDGDPGVQLVPYNESKVTRLFQPALEGGARTCMVVCVDPYEHVGAEPGAAYAEIKGVLEFARVASELVTQVRRVEDPAEVLSELPTGVRAGAAGADSDDDEEVFFDSKGLRASALPMLPPPLVLKRSNAVANTRAAAEAEADPAKRQRRDMAGSWQPPPSPSPAMARAMLQAAERWAPVATPQRSRPTPAALEPGSANPMPVPASVWESITRNSPFSFDLPPSRVHREAPLLLSQTFAMHSEQKREIAYLREALARAQTQILAGQTHAEVDELVAYADALERTLGQVRLRYGALQERAVCVEEETRAEVSRFFLAKVAELKQAAGERLRDEVARCEVKAAHKIDILSRLRSARGSQSDSDSDDGQGAGVDAAQVPTVSPRSAVRRAVSRAASKKANKLASVSAGENAELHNLRSTVESLESRMSALSTELELAGQKRDAEREIRATLEVAVAEANAEVAALAAQNKAILAQPQQSGNAQMAVTLVHERERAELLAQITMLKTQLKEADTQAKYARRLWEVQEMLPMQERLRVVKETRGRGGTGADDSAGIADASSVARLQVELDQVWEWFTQEQQKNTELSARFDVLVRKTRKNLAERQILQQQQREEDGEDGEGQAGSDGQMDSDDGSFHMVSLTSAEAISAINGGNPLGVSTLPAAVPGAAGATSQASFATNSTQALSRVMSKTRVLHHRGQSKSQQQIMTRDSSDSFTQHTAAGTLSTAALAQAGGRQHAKLEGAKRVVSRVFNHFTPEAKRRGGGDGSVLPYMAGRYAHTDTAVGSYSAEVVSFEQGGAGLGLRPRGDTMGAEARQDKVRSIVYSGPIVAHPTGGVSVTFTSEEVHDLPFVAEADDEDYEDEDEDMEIMDITSANGDEDTGSAQGTKRSRSMMRRPPTLLPSVDVEYEEQPVVDHGDIAAAARSYNSENARQNHRSVSSSHPPFTEVPLRGY</sequence>
<gene>
    <name evidence="1" type="ORF">LPJ66_005543</name>
</gene>
<evidence type="ECO:0000313" key="2">
    <source>
        <dbReference type="Proteomes" id="UP001150581"/>
    </source>
</evidence>
<proteinExistence type="predicted"/>
<name>A0ACC1IFK7_9FUNG</name>
<dbReference type="EMBL" id="JANBPG010000784">
    <property type="protein sequence ID" value="KAJ1893812.1"/>
    <property type="molecule type" value="Genomic_DNA"/>
</dbReference>
<evidence type="ECO:0000313" key="1">
    <source>
        <dbReference type="EMBL" id="KAJ1893812.1"/>
    </source>
</evidence>